<proteinExistence type="predicted"/>
<dbReference type="AlphaFoldDB" id="A0A6H1ZV35"/>
<keyword evidence="1" id="KW-0540">Nuclease</keyword>
<evidence type="ECO:0000313" key="1">
    <source>
        <dbReference type="EMBL" id="QJA51793.1"/>
    </source>
</evidence>
<organism evidence="1">
    <name type="scientific">viral metagenome</name>
    <dbReference type="NCBI Taxonomy" id="1070528"/>
    <lineage>
        <taxon>unclassified sequences</taxon>
        <taxon>metagenomes</taxon>
        <taxon>organismal metagenomes</taxon>
    </lineage>
</organism>
<dbReference type="GO" id="GO:0004519">
    <property type="term" value="F:endonuclease activity"/>
    <property type="evidence" value="ECO:0007669"/>
    <property type="project" value="UniProtKB-KW"/>
</dbReference>
<dbReference type="EMBL" id="MT144725">
    <property type="protein sequence ID" value="QJH98284.1"/>
    <property type="molecule type" value="Genomic_DNA"/>
</dbReference>
<keyword evidence="1" id="KW-0255">Endonuclease</keyword>
<gene>
    <name evidence="1" type="ORF">TM448A02298_0017</name>
    <name evidence="2" type="ORF">TM448B01259_0005</name>
</gene>
<name>A0A6H1ZV35_9ZZZZ</name>
<dbReference type="CDD" id="cd00085">
    <property type="entry name" value="HNHc"/>
    <property type="match status" value="1"/>
</dbReference>
<evidence type="ECO:0000313" key="2">
    <source>
        <dbReference type="EMBL" id="QJH98284.1"/>
    </source>
</evidence>
<reference evidence="1" key="1">
    <citation type="submission" date="2020-03" db="EMBL/GenBank/DDBJ databases">
        <title>The deep terrestrial virosphere.</title>
        <authorList>
            <person name="Holmfeldt K."/>
            <person name="Nilsson E."/>
            <person name="Simone D."/>
            <person name="Lopez-Fernandez M."/>
            <person name="Wu X."/>
            <person name="de Brujin I."/>
            <person name="Lundin D."/>
            <person name="Andersson A."/>
            <person name="Bertilsson S."/>
            <person name="Dopson M."/>
        </authorList>
    </citation>
    <scope>NUCLEOTIDE SEQUENCE</scope>
    <source>
        <strain evidence="1">TM448A02298</strain>
        <strain evidence="2">TM448B01259</strain>
    </source>
</reference>
<sequence>MTKELEPLEQWTIEYWIKARKYSKKYYRENYKKIKEYARQYYSKRYKTDLKFNLNSRMGSLMWYSLKKNKAGRTWKSLVSYNLNDLIKHLKKTMPEGYTWQDYLEGKLHLDHKIPISAFNFTKSEHTDFKRCWALSNLQLLPARENLVKSNKLTKPFQLALQI</sequence>
<dbReference type="EMBL" id="MT144288">
    <property type="protein sequence ID" value="QJA51793.1"/>
    <property type="molecule type" value="Genomic_DNA"/>
</dbReference>
<accession>A0A6H1ZV35</accession>
<protein>
    <submittedName>
        <fullName evidence="1">Putative HNH endonuclease</fullName>
    </submittedName>
</protein>
<keyword evidence="1" id="KW-0378">Hydrolase</keyword>
<dbReference type="InterPro" id="IPR003615">
    <property type="entry name" value="HNH_nuc"/>
</dbReference>